<protein>
    <submittedName>
        <fullName evidence="1">Uncharacterized protein</fullName>
    </submittedName>
</protein>
<organism evidence="1 2">
    <name type="scientific">Pristionchus entomophagus</name>
    <dbReference type="NCBI Taxonomy" id="358040"/>
    <lineage>
        <taxon>Eukaryota</taxon>
        <taxon>Metazoa</taxon>
        <taxon>Ecdysozoa</taxon>
        <taxon>Nematoda</taxon>
        <taxon>Chromadorea</taxon>
        <taxon>Rhabditida</taxon>
        <taxon>Rhabditina</taxon>
        <taxon>Diplogasteromorpha</taxon>
        <taxon>Diplogasteroidea</taxon>
        <taxon>Neodiplogasteridae</taxon>
        <taxon>Pristionchus</taxon>
    </lineage>
</organism>
<dbReference type="AlphaFoldDB" id="A0AAV5SY87"/>
<sequence>MTKTYTPWAEFGFWDCWTGEKTLCCKNSAVRGDPMKRCGVTASKTCPQGRIRLMEKWIGAEIFKL</sequence>
<gene>
    <name evidence="1" type="ORF">PENTCL1PPCAC_9123</name>
</gene>
<evidence type="ECO:0000313" key="2">
    <source>
        <dbReference type="Proteomes" id="UP001432027"/>
    </source>
</evidence>
<accession>A0AAV5SY87</accession>
<dbReference type="Proteomes" id="UP001432027">
    <property type="component" value="Unassembled WGS sequence"/>
</dbReference>
<feature type="non-terminal residue" evidence="1">
    <location>
        <position position="65"/>
    </location>
</feature>
<reference evidence="1" key="1">
    <citation type="submission" date="2023-10" db="EMBL/GenBank/DDBJ databases">
        <title>Genome assembly of Pristionchus species.</title>
        <authorList>
            <person name="Yoshida K."/>
            <person name="Sommer R.J."/>
        </authorList>
    </citation>
    <scope>NUCLEOTIDE SEQUENCE</scope>
    <source>
        <strain evidence="1">RS0144</strain>
    </source>
</reference>
<proteinExistence type="predicted"/>
<keyword evidence="2" id="KW-1185">Reference proteome</keyword>
<name>A0AAV5SY87_9BILA</name>
<evidence type="ECO:0000313" key="1">
    <source>
        <dbReference type="EMBL" id="GMS86948.1"/>
    </source>
</evidence>
<dbReference type="EMBL" id="BTSX01000002">
    <property type="protein sequence ID" value="GMS86948.1"/>
    <property type="molecule type" value="Genomic_DNA"/>
</dbReference>
<comment type="caution">
    <text evidence="1">The sequence shown here is derived from an EMBL/GenBank/DDBJ whole genome shotgun (WGS) entry which is preliminary data.</text>
</comment>